<evidence type="ECO:0000313" key="3">
    <source>
        <dbReference type="Proteomes" id="UP000636661"/>
    </source>
</evidence>
<sequence length="429" mass="45099">MVIDREDTAGTALLLAAAPVGKGRLIDAVGVLPALAAVPPGALTGTAAATLVELADPLDPQAVLTRLRAAVAAPGPLSLYIAGQLHLDHRQRLPHLALARTAPTTLRYTALPWHWIAGELKLRRPGTTTVVVDLVADDPTWRRLTADRGLLALCHGVRVYGRVVPPPARRTIASPDYLKACAAIWRSGARPSLAALHEQVVAQSAAAHGPAAPGVALVFAADFPASPSPAAAPPLSVPPLSACPPSVPPAYAPAAAPAPADRDPEPAAAPPSAPAVPPARRENGADPLPSILAAAESGRHAEAAEAAAAWEQHAHRTHGSGSPQAVHWLEVRADLARLAGDPAASCRLWMVAAEARLARRQTLDDPEVEGAVDRAHHQWERLRDGEAARALAPALIALRRRVPGRQRGALQVLQRRLERWHDTTEDVMR</sequence>
<gene>
    <name evidence="2" type="ORF">GCM10010274_41550</name>
</gene>
<organism evidence="2 3">
    <name type="scientific">Streptomyces lavendofoliae</name>
    <dbReference type="NCBI Taxonomy" id="67314"/>
    <lineage>
        <taxon>Bacteria</taxon>
        <taxon>Bacillati</taxon>
        <taxon>Actinomycetota</taxon>
        <taxon>Actinomycetes</taxon>
        <taxon>Kitasatosporales</taxon>
        <taxon>Streptomycetaceae</taxon>
        <taxon>Streptomyces</taxon>
    </lineage>
</organism>
<proteinExistence type="predicted"/>
<dbReference type="AlphaFoldDB" id="A0A918I047"/>
<accession>A0A918I047</accession>
<reference evidence="2" key="1">
    <citation type="journal article" date="2014" name="Int. J. Syst. Evol. Microbiol.">
        <title>Complete genome sequence of Corynebacterium casei LMG S-19264T (=DSM 44701T), isolated from a smear-ripened cheese.</title>
        <authorList>
            <consortium name="US DOE Joint Genome Institute (JGI-PGF)"/>
            <person name="Walter F."/>
            <person name="Albersmeier A."/>
            <person name="Kalinowski J."/>
            <person name="Ruckert C."/>
        </authorList>
    </citation>
    <scope>NUCLEOTIDE SEQUENCE</scope>
    <source>
        <strain evidence="2">JCM 4391</strain>
    </source>
</reference>
<comment type="caution">
    <text evidence="2">The sequence shown here is derived from an EMBL/GenBank/DDBJ whole genome shotgun (WGS) entry which is preliminary data.</text>
</comment>
<reference evidence="2" key="2">
    <citation type="submission" date="2020-09" db="EMBL/GenBank/DDBJ databases">
        <authorList>
            <person name="Sun Q."/>
            <person name="Ohkuma M."/>
        </authorList>
    </citation>
    <scope>NUCLEOTIDE SEQUENCE</scope>
    <source>
        <strain evidence="2">JCM 4391</strain>
    </source>
</reference>
<evidence type="ECO:0000256" key="1">
    <source>
        <dbReference type="SAM" id="MobiDB-lite"/>
    </source>
</evidence>
<feature type="region of interest" description="Disordered" evidence="1">
    <location>
        <begin position="252"/>
        <end position="322"/>
    </location>
</feature>
<dbReference type="EMBL" id="BMTP01000010">
    <property type="protein sequence ID" value="GGU48528.1"/>
    <property type="molecule type" value="Genomic_DNA"/>
</dbReference>
<name>A0A918I047_9ACTN</name>
<keyword evidence="3" id="KW-1185">Reference proteome</keyword>
<feature type="compositionally biased region" description="Pro residues" evidence="1">
    <location>
        <begin position="267"/>
        <end position="277"/>
    </location>
</feature>
<evidence type="ECO:0000313" key="2">
    <source>
        <dbReference type="EMBL" id="GGU48528.1"/>
    </source>
</evidence>
<dbReference type="RefSeq" id="WP_189552369.1">
    <property type="nucleotide sequence ID" value="NZ_BMTP01000010.1"/>
</dbReference>
<dbReference type="Proteomes" id="UP000636661">
    <property type="component" value="Unassembled WGS sequence"/>
</dbReference>
<protein>
    <submittedName>
        <fullName evidence="2">Uncharacterized protein</fullName>
    </submittedName>
</protein>